<keyword evidence="2" id="KW-0732">Signal</keyword>
<evidence type="ECO:0000256" key="1">
    <source>
        <dbReference type="SAM" id="Phobius"/>
    </source>
</evidence>
<keyword evidence="1" id="KW-1133">Transmembrane helix</keyword>
<sequence>MLAVYALSAIYLSLSVTITFTESTVADDAGNSREVNRSFSFTSRHINRNKKIGIYKYTMCLDTPMFEFFIFVLPLILYYSFYQYLYQRFQKLYQIFPAH</sequence>
<feature type="transmembrane region" description="Helical" evidence="1">
    <location>
        <begin position="65"/>
        <end position="85"/>
    </location>
</feature>
<accession>A0A2S2NN84</accession>
<reference evidence="3" key="1">
    <citation type="submission" date="2018-04" db="EMBL/GenBank/DDBJ databases">
        <title>Transcriptome of Schizaphis graminum biotype I.</title>
        <authorList>
            <person name="Scully E.D."/>
            <person name="Geib S.M."/>
            <person name="Palmer N.A."/>
            <person name="Koch K."/>
            <person name="Bradshaw J."/>
            <person name="Heng-Moss T."/>
            <person name="Sarath G."/>
        </authorList>
    </citation>
    <scope>NUCLEOTIDE SEQUENCE</scope>
</reference>
<evidence type="ECO:0000256" key="2">
    <source>
        <dbReference type="SAM" id="SignalP"/>
    </source>
</evidence>
<dbReference type="EMBL" id="GGMR01006016">
    <property type="protein sequence ID" value="MBY18635.1"/>
    <property type="molecule type" value="Transcribed_RNA"/>
</dbReference>
<protein>
    <submittedName>
        <fullName evidence="3">Uncharacterized protein</fullName>
    </submittedName>
</protein>
<evidence type="ECO:0000313" key="3">
    <source>
        <dbReference type="EMBL" id="MBY18635.1"/>
    </source>
</evidence>
<keyword evidence="1" id="KW-0812">Transmembrane</keyword>
<keyword evidence="1" id="KW-0472">Membrane</keyword>
<gene>
    <name evidence="3" type="ORF">g.18652</name>
</gene>
<organism evidence="3">
    <name type="scientific">Schizaphis graminum</name>
    <name type="common">Green bug aphid</name>
    <dbReference type="NCBI Taxonomy" id="13262"/>
    <lineage>
        <taxon>Eukaryota</taxon>
        <taxon>Metazoa</taxon>
        <taxon>Ecdysozoa</taxon>
        <taxon>Arthropoda</taxon>
        <taxon>Hexapoda</taxon>
        <taxon>Insecta</taxon>
        <taxon>Pterygota</taxon>
        <taxon>Neoptera</taxon>
        <taxon>Paraneoptera</taxon>
        <taxon>Hemiptera</taxon>
        <taxon>Sternorrhyncha</taxon>
        <taxon>Aphidomorpha</taxon>
        <taxon>Aphidoidea</taxon>
        <taxon>Aphididae</taxon>
        <taxon>Aphidini</taxon>
        <taxon>Schizaphis</taxon>
    </lineage>
</organism>
<feature type="signal peptide" evidence="2">
    <location>
        <begin position="1"/>
        <end position="23"/>
    </location>
</feature>
<name>A0A2S2NN84_SCHGA</name>
<feature type="chain" id="PRO_5015707528" evidence="2">
    <location>
        <begin position="24"/>
        <end position="99"/>
    </location>
</feature>
<dbReference type="AlphaFoldDB" id="A0A2S2NN84"/>
<proteinExistence type="predicted"/>